<keyword evidence="4" id="KW-1185">Reference proteome</keyword>
<dbReference type="PANTHER" id="PTHR44196:SF1">
    <property type="entry name" value="DEHYDROGENASE_REDUCTASE SDR FAMILY MEMBER 7B"/>
    <property type="match status" value="1"/>
</dbReference>
<dbReference type="GO" id="GO:0016020">
    <property type="term" value="C:membrane"/>
    <property type="evidence" value="ECO:0007669"/>
    <property type="project" value="TreeGrafter"/>
</dbReference>
<reference evidence="3" key="1">
    <citation type="journal article" date="2014" name="Int. J. Syst. Evol. Microbiol.">
        <title>Complete genome sequence of Corynebacterium casei LMG S-19264T (=DSM 44701T), isolated from a smear-ripened cheese.</title>
        <authorList>
            <consortium name="US DOE Joint Genome Institute (JGI-PGF)"/>
            <person name="Walter F."/>
            <person name="Albersmeier A."/>
            <person name="Kalinowski J."/>
            <person name="Ruckert C."/>
        </authorList>
    </citation>
    <scope>NUCLEOTIDE SEQUENCE</scope>
    <source>
        <strain evidence="3">CGMCC 4.7299</strain>
    </source>
</reference>
<evidence type="ECO:0000256" key="2">
    <source>
        <dbReference type="ARBA" id="ARBA00023002"/>
    </source>
</evidence>
<reference evidence="3" key="2">
    <citation type="submission" date="2020-09" db="EMBL/GenBank/DDBJ databases">
        <authorList>
            <person name="Sun Q."/>
            <person name="Zhou Y."/>
        </authorList>
    </citation>
    <scope>NUCLEOTIDE SEQUENCE</scope>
    <source>
        <strain evidence="3">CGMCC 4.7299</strain>
    </source>
</reference>
<evidence type="ECO:0000256" key="1">
    <source>
        <dbReference type="ARBA" id="ARBA00006484"/>
    </source>
</evidence>
<dbReference type="EMBL" id="BMMX01000025">
    <property type="protein sequence ID" value="GGL06445.1"/>
    <property type="molecule type" value="Genomic_DNA"/>
</dbReference>
<sequence>MTSRVVVLTGASSGIGRAAAGAFAARGDRLVLAARGLAGLESAAASCGGTPLMVPTDITRAVEVEALADAAVEQFGRIDVWVDTAAVMAYGKFEDVPAHVFDRVVATDLLGPANVARVALRRFRRQGRGTLILCGSLLGHITAPQMAPYVTAKWGVRGLARTLRQETRDAPGIHVCMVSPGSTDTPIFTSAANYAGFVGRPPPPVDPPERVADAIVRLADRPRADVSVGAANRVMEFGFAALPRVYDALVGPMMSRLGLSRRATAPQNGNVFAPQRGSGGRPGGWSRGAVGATLGGAVGAGTAVAALALRKIRDAGVSSSR</sequence>
<proteinExistence type="inferred from homology"/>
<dbReference type="GO" id="GO:0016491">
    <property type="term" value="F:oxidoreductase activity"/>
    <property type="evidence" value="ECO:0007669"/>
    <property type="project" value="UniProtKB-KW"/>
</dbReference>
<dbReference type="Gene3D" id="3.40.50.720">
    <property type="entry name" value="NAD(P)-binding Rossmann-like Domain"/>
    <property type="match status" value="1"/>
</dbReference>
<dbReference type="Proteomes" id="UP000656042">
    <property type="component" value="Unassembled WGS sequence"/>
</dbReference>
<dbReference type="AlphaFoldDB" id="A0A8J3C1Q7"/>
<accession>A0A8J3C1Q7</accession>
<evidence type="ECO:0000313" key="4">
    <source>
        <dbReference type="Proteomes" id="UP000656042"/>
    </source>
</evidence>
<name>A0A8J3C1Q7_9ACTN</name>
<dbReference type="PRINTS" id="PR00081">
    <property type="entry name" value="GDHRDH"/>
</dbReference>
<dbReference type="Pfam" id="PF00106">
    <property type="entry name" value="adh_short"/>
    <property type="match status" value="1"/>
</dbReference>
<organism evidence="3 4">
    <name type="scientific">Mangrovihabitans endophyticus</name>
    <dbReference type="NCBI Taxonomy" id="1751298"/>
    <lineage>
        <taxon>Bacteria</taxon>
        <taxon>Bacillati</taxon>
        <taxon>Actinomycetota</taxon>
        <taxon>Actinomycetes</taxon>
        <taxon>Micromonosporales</taxon>
        <taxon>Micromonosporaceae</taxon>
        <taxon>Mangrovihabitans</taxon>
    </lineage>
</organism>
<dbReference type="SUPFAM" id="SSF51735">
    <property type="entry name" value="NAD(P)-binding Rossmann-fold domains"/>
    <property type="match status" value="1"/>
</dbReference>
<dbReference type="InterPro" id="IPR020904">
    <property type="entry name" value="Sc_DH/Rdtase_CS"/>
</dbReference>
<dbReference type="InterPro" id="IPR002347">
    <property type="entry name" value="SDR_fam"/>
</dbReference>
<dbReference type="InterPro" id="IPR036291">
    <property type="entry name" value="NAD(P)-bd_dom_sf"/>
</dbReference>
<comment type="caution">
    <text evidence="3">The sequence shown here is derived from an EMBL/GenBank/DDBJ whole genome shotgun (WGS) entry which is preliminary data.</text>
</comment>
<protein>
    <submittedName>
        <fullName evidence="3">Short-chain dehydrogenase</fullName>
    </submittedName>
</protein>
<keyword evidence="2" id="KW-0560">Oxidoreductase</keyword>
<dbReference type="PROSITE" id="PS00061">
    <property type="entry name" value="ADH_SHORT"/>
    <property type="match status" value="1"/>
</dbReference>
<comment type="similarity">
    <text evidence="1">Belongs to the short-chain dehydrogenases/reductases (SDR) family.</text>
</comment>
<dbReference type="PANTHER" id="PTHR44196">
    <property type="entry name" value="DEHYDROGENASE/REDUCTASE SDR FAMILY MEMBER 7B"/>
    <property type="match status" value="1"/>
</dbReference>
<gene>
    <name evidence="3" type="ORF">GCM10012284_45920</name>
</gene>
<evidence type="ECO:0000313" key="3">
    <source>
        <dbReference type="EMBL" id="GGL06445.1"/>
    </source>
</evidence>
<dbReference type="RefSeq" id="WP_189081352.1">
    <property type="nucleotide sequence ID" value="NZ_BMMX01000025.1"/>
</dbReference>